<evidence type="ECO:0000256" key="6">
    <source>
        <dbReference type="ARBA" id="ARBA00022989"/>
    </source>
</evidence>
<dbReference type="GO" id="GO:0009535">
    <property type="term" value="C:chloroplast thylakoid membrane"/>
    <property type="evidence" value="ECO:0007669"/>
    <property type="project" value="UniProtKB-SubCell"/>
</dbReference>
<organism evidence="12 13">
    <name type="scientific">Dioscorea zingiberensis</name>
    <dbReference type="NCBI Taxonomy" id="325984"/>
    <lineage>
        <taxon>Eukaryota</taxon>
        <taxon>Viridiplantae</taxon>
        <taxon>Streptophyta</taxon>
        <taxon>Embryophyta</taxon>
        <taxon>Tracheophyta</taxon>
        <taxon>Spermatophyta</taxon>
        <taxon>Magnoliopsida</taxon>
        <taxon>Liliopsida</taxon>
        <taxon>Dioscoreales</taxon>
        <taxon>Dioscoreaceae</taxon>
        <taxon>Dioscorea</taxon>
    </lineage>
</organism>
<proteinExistence type="predicted"/>
<sequence length="418" mass="44663">MDVLNAAGLTPISLAKSPDRRRCFPFKFPRSTASEFLAKRFGSGLALLNLASSAKSLTYEEALEQSVGNSSSFGSPSDFDIGQLLDGVINFATENSLAVAGGAAVLAVPLVLSQVLKGSKPWGVESAKSAYAKLSEDREAQLLDIREGKEFQEVGRPDIRSLKKKVVSIAYRGDDKPGFLKKLSLRFKDPANTTLFVLDKFDGNSALVAELATVNGFKSAFAIKDGAEGPRGWLKSGLPWSAPKKSINIDFSDLQDAISSAIGGDSEGLPVTLGLAAATGLSILAFSEIETVLQLLGSAALIQFITKKLLFAKDREVTLKQIDEFLNTKVAPKELADEIKTIGKALLPVSGTSSSQPEKADDVLETNLEASAKPSLTVNSVPKAEIEEESRPSRPRPLSPYPYYPDFKPPSSPCPSQP</sequence>
<evidence type="ECO:0000256" key="2">
    <source>
        <dbReference type="ARBA" id="ARBA00022528"/>
    </source>
</evidence>
<keyword evidence="5" id="KW-0809">Transit peptide</keyword>
<comment type="function">
    <text evidence="8">Rhodanese domain-containing protein required for anchoring ferredoxin--NADP reductase to the thylakoid membranes and sustaining efficient linear electron flow (LEF).</text>
</comment>
<evidence type="ECO:0000256" key="11">
    <source>
        <dbReference type="SAM" id="MobiDB-lite"/>
    </source>
</evidence>
<dbReference type="PANTHER" id="PTHR47377:SF1">
    <property type="entry name" value="RHODANESE-LIKE DOMAIN-CONTAINING PROTEIN 4, CHLOROPLASTIC"/>
    <property type="match status" value="1"/>
</dbReference>
<keyword evidence="6" id="KW-1133">Transmembrane helix</keyword>
<dbReference type="Gene3D" id="3.40.250.10">
    <property type="entry name" value="Rhodanese-like domain"/>
    <property type="match status" value="1"/>
</dbReference>
<reference evidence="12" key="2">
    <citation type="journal article" date="2022" name="Hortic Res">
        <title>The genome of Dioscorea zingiberensis sheds light on the biosynthesis, origin and evolution of the medicinally important diosgenin saponins.</title>
        <authorList>
            <person name="Li Y."/>
            <person name="Tan C."/>
            <person name="Li Z."/>
            <person name="Guo J."/>
            <person name="Li S."/>
            <person name="Chen X."/>
            <person name="Wang C."/>
            <person name="Dai X."/>
            <person name="Yang H."/>
            <person name="Song W."/>
            <person name="Hou L."/>
            <person name="Xu J."/>
            <person name="Tong Z."/>
            <person name="Xu A."/>
            <person name="Yuan X."/>
            <person name="Wang W."/>
            <person name="Yang Q."/>
            <person name="Chen L."/>
            <person name="Sun Z."/>
            <person name="Wang K."/>
            <person name="Pan B."/>
            <person name="Chen J."/>
            <person name="Bao Y."/>
            <person name="Liu F."/>
            <person name="Qi X."/>
            <person name="Gang D.R."/>
            <person name="Wen J."/>
            <person name="Li J."/>
        </authorList>
    </citation>
    <scope>NUCLEOTIDE SEQUENCE</scope>
    <source>
        <strain evidence="12">Dzin_1.0</strain>
    </source>
</reference>
<dbReference type="PANTHER" id="PTHR47377">
    <property type="entry name" value="RHODANESE-LIKE DOMAIN-CONTAINING PROTEIN 4, CHLOROPLASTIC"/>
    <property type="match status" value="1"/>
</dbReference>
<evidence type="ECO:0000256" key="4">
    <source>
        <dbReference type="ARBA" id="ARBA00022692"/>
    </source>
</evidence>
<evidence type="ECO:0000313" key="13">
    <source>
        <dbReference type="Proteomes" id="UP001085076"/>
    </source>
</evidence>
<dbReference type="InterPro" id="IPR036873">
    <property type="entry name" value="Rhodanese-like_dom_sf"/>
</dbReference>
<comment type="subcellular location">
    <subcellularLocation>
        <location evidence="1">Plastid</location>
        <location evidence="1">Chloroplast thylakoid membrane</location>
        <topology evidence="1">Multi-pass membrane protein</topology>
    </subcellularLocation>
</comment>
<keyword evidence="4" id="KW-0812">Transmembrane</keyword>
<keyword evidence="2" id="KW-0150">Chloroplast</keyword>
<evidence type="ECO:0000256" key="5">
    <source>
        <dbReference type="ARBA" id="ARBA00022946"/>
    </source>
</evidence>
<comment type="caution">
    <text evidence="12">The sequence shown here is derived from an EMBL/GenBank/DDBJ whole genome shotgun (WGS) entry which is preliminary data.</text>
</comment>
<evidence type="ECO:0000256" key="8">
    <source>
        <dbReference type="ARBA" id="ARBA00058574"/>
    </source>
</evidence>
<keyword evidence="3" id="KW-0934">Plastid</keyword>
<accession>A0A9D5BYC9</accession>
<dbReference type="SUPFAM" id="SSF52821">
    <property type="entry name" value="Rhodanese/Cell cycle control phosphatase"/>
    <property type="match status" value="1"/>
</dbReference>
<evidence type="ECO:0000256" key="9">
    <source>
        <dbReference type="ARBA" id="ARBA00064364"/>
    </source>
</evidence>
<dbReference type="InterPro" id="IPR044240">
    <property type="entry name" value="STR4-like"/>
</dbReference>
<keyword evidence="7" id="KW-0472">Membrane</keyword>
<evidence type="ECO:0000256" key="7">
    <source>
        <dbReference type="ARBA" id="ARBA00023136"/>
    </source>
</evidence>
<dbReference type="OrthoDB" id="1927399at2759"/>
<gene>
    <name evidence="12" type="ORF">J5N97_028120</name>
</gene>
<dbReference type="EMBL" id="JAGGNH010000009">
    <property type="protein sequence ID" value="KAJ0962998.1"/>
    <property type="molecule type" value="Genomic_DNA"/>
</dbReference>
<dbReference type="Proteomes" id="UP001085076">
    <property type="component" value="Miscellaneous, Linkage group lg09"/>
</dbReference>
<protein>
    <recommendedName>
        <fullName evidence="10">Protein THYLAKOID RHODANESE-LIKE, chloroplastic</fullName>
    </recommendedName>
</protein>
<name>A0A9D5BYC9_9LILI</name>
<feature type="compositionally biased region" description="Pro residues" evidence="11">
    <location>
        <begin position="395"/>
        <end position="418"/>
    </location>
</feature>
<evidence type="ECO:0000313" key="12">
    <source>
        <dbReference type="EMBL" id="KAJ0962998.1"/>
    </source>
</evidence>
<evidence type="ECO:0000256" key="3">
    <source>
        <dbReference type="ARBA" id="ARBA00022640"/>
    </source>
</evidence>
<evidence type="ECO:0000256" key="1">
    <source>
        <dbReference type="ARBA" id="ARBA00004454"/>
    </source>
</evidence>
<dbReference type="AlphaFoldDB" id="A0A9D5BYC9"/>
<dbReference type="FunFam" id="3.40.250.10:FF:000044">
    <property type="entry name" value="Rhodanese-like domain-containing protein 4, chloroplastic"/>
    <property type="match status" value="1"/>
</dbReference>
<keyword evidence="13" id="KW-1185">Reference proteome</keyword>
<reference evidence="12" key="1">
    <citation type="submission" date="2021-03" db="EMBL/GenBank/DDBJ databases">
        <authorList>
            <person name="Li Z."/>
            <person name="Yang C."/>
        </authorList>
    </citation>
    <scope>NUCLEOTIDE SEQUENCE</scope>
    <source>
        <strain evidence="12">Dzin_1.0</strain>
        <tissue evidence="12">Leaf</tissue>
    </source>
</reference>
<feature type="region of interest" description="Disordered" evidence="11">
    <location>
        <begin position="366"/>
        <end position="418"/>
    </location>
</feature>
<comment type="subunit">
    <text evidence="9">Component of high molecular weight thylakoid LFNRs-containing protein complexes containing LIR1, LFNR1, LFNR2, TIC62 and TROL proteins.</text>
</comment>
<evidence type="ECO:0000256" key="10">
    <source>
        <dbReference type="ARBA" id="ARBA00070712"/>
    </source>
</evidence>